<reference evidence="1" key="1">
    <citation type="submission" date="2015-12" db="EMBL/GenBank/DDBJ databases">
        <title>Update maize B73 reference genome by single molecule sequencing technologies.</title>
        <authorList>
            <consortium name="Maize Genome Sequencing Project"/>
            <person name="Ware D."/>
        </authorList>
    </citation>
    <scope>NUCLEOTIDE SEQUENCE [LARGE SCALE GENOMIC DNA]</scope>
    <source>
        <tissue evidence="1">Seedling</tissue>
    </source>
</reference>
<accession>A0A1D6EWK3</accession>
<protein>
    <submittedName>
        <fullName evidence="1">Protein LAZ1</fullName>
    </submittedName>
</protein>
<organism evidence="1">
    <name type="scientific">Zea mays</name>
    <name type="common">Maize</name>
    <dbReference type="NCBI Taxonomy" id="4577"/>
    <lineage>
        <taxon>Eukaryota</taxon>
        <taxon>Viridiplantae</taxon>
        <taxon>Streptophyta</taxon>
        <taxon>Embryophyta</taxon>
        <taxon>Tracheophyta</taxon>
        <taxon>Spermatophyta</taxon>
        <taxon>Magnoliopsida</taxon>
        <taxon>Liliopsida</taxon>
        <taxon>Poales</taxon>
        <taxon>Poaceae</taxon>
        <taxon>PACMAD clade</taxon>
        <taxon>Panicoideae</taxon>
        <taxon>Andropogonodae</taxon>
        <taxon>Andropogoneae</taxon>
        <taxon>Tripsacinae</taxon>
        <taxon>Zea</taxon>
    </lineage>
</organism>
<sequence>MYIAHIIWHCFYSQSCPLHSGSFPQLLLSLATLILYHQFVLAPSCLAVAFGVLNPTPAPPPFVMYPEARG</sequence>
<name>A0A1D6EWK3_MAIZE</name>
<gene>
    <name evidence="1" type="ORF">ZEAMMB73_Zm00001d006453</name>
</gene>
<dbReference type="AlphaFoldDB" id="A0A1D6EWK3"/>
<proteinExistence type="predicted"/>
<dbReference type="EMBL" id="CM007648">
    <property type="protein sequence ID" value="ONM23889.1"/>
    <property type="molecule type" value="Genomic_DNA"/>
</dbReference>
<evidence type="ECO:0000313" key="1">
    <source>
        <dbReference type="EMBL" id="ONM23889.1"/>
    </source>
</evidence>